<name>A0A9J6BSQ1_POLVA</name>
<dbReference type="InterPro" id="IPR040213">
    <property type="entry name" value="GIR2-like"/>
</dbReference>
<proteinExistence type="predicted"/>
<keyword evidence="5" id="KW-1185">Reference proteome</keyword>
<dbReference type="InterPro" id="IPR016135">
    <property type="entry name" value="UBQ-conjugating_enzyme/RWD"/>
</dbReference>
<evidence type="ECO:0000313" key="5">
    <source>
        <dbReference type="Proteomes" id="UP001107558"/>
    </source>
</evidence>
<evidence type="ECO:0000256" key="2">
    <source>
        <dbReference type="SAM" id="MobiDB-lite"/>
    </source>
</evidence>
<dbReference type="OrthoDB" id="277175at2759"/>
<evidence type="ECO:0000313" key="4">
    <source>
        <dbReference type="EMBL" id="KAG5672499.1"/>
    </source>
</evidence>
<protein>
    <recommendedName>
        <fullName evidence="3">RWD domain-containing protein</fullName>
    </recommendedName>
</protein>
<dbReference type="FunFam" id="3.10.110.10:FF:000075">
    <property type="entry name" value="RWD domain-containing protein (Gir2)"/>
    <property type="match status" value="1"/>
</dbReference>
<evidence type="ECO:0000256" key="1">
    <source>
        <dbReference type="SAM" id="Coils"/>
    </source>
</evidence>
<dbReference type="SMART" id="SM00591">
    <property type="entry name" value="RWD"/>
    <property type="match status" value="1"/>
</dbReference>
<sequence>MSRNYIEDQKNELEALESIYFDELEVLDEDRRKFKISVCTEEYKETLDGLSCDLVFQYTKMYPDEAPFIEIENEVNFESDTSQKVKDVLNDTIQENLGMEMIFSLVGCTQELLNTLFDQIKIDREELRERKQKEAEELEHKKFEGTKCTVENFIKWKNEFEAEMGIAEKRAKENEANRKLTGRELFLKDQSLLDSDIRFLTENGDSIENVKIDESLFQNLDLEEDLPSDEDESDDPDYKP</sequence>
<feature type="coiled-coil region" evidence="1">
    <location>
        <begin position="117"/>
        <end position="177"/>
    </location>
</feature>
<dbReference type="PANTHER" id="PTHR12292">
    <property type="entry name" value="RWD DOMAIN-CONTAINING PROTEIN"/>
    <property type="match status" value="1"/>
</dbReference>
<dbReference type="PROSITE" id="PS50908">
    <property type="entry name" value="RWD"/>
    <property type="match status" value="1"/>
</dbReference>
<feature type="domain" description="RWD" evidence="3">
    <location>
        <begin position="11"/>
        <end position="116"/>
    </location>
</feature>
<dbReference type="Proteomes" id="UP001107558">
    <property type="component" value="Chromosome 3"/>
</dbReference>
<dbReference type="AlphaFoldDB" id="A0A9J6BSQ1"/>
<organism evidence="4 5">
    <name type="scientific">Polypedilum vanderplanki</name>
    <name type="common">Sleeping chironomid midge</name>
    <dbReference type="NCBI Taxonomy" id="319348"/>
    <lineage>
        <taxon>Eukaryota</taxon>
        <taxon>Metazoa</taxon>
        <taxon>Ecdysozoa</taxon>
        <taxon>Arthropoda</taxon>
        <taxon>Hexapoda</taxon>
        <taxon>Insecta</taxon>
        <taxon>Pterygota</taxon>
        <taxon>Neoptera</taxon>
        <taxon>Endopterygota</taxon>
        <taxon>Diptera</taxon>
        <taxon>Nematocera</taxon>
        <taxon>Chironomoidea</taxon>
        <taxon>Chironomidae</taxon>
        <taxon>Chironominae</taxon>
        <taxon>Polypedilum</taxon>
        <taxon>Polypedilum</taxon>
    </lineage>
</organism>
<comment type="caution">
    <text evidence="4">The sequence shown here is derived from an EMBL/GenBank/DDBJ whole genome shotgun (WGS) entry which is preliminary data.</text>
</comment>
<evidence type="ECO:0000259" key="3">
    <source>
        <dbReference type="PROSITE" id="PS50908"/>
    </source>
</evidence>
<dbReference type="EMBL" id="JADBJN010000003">
    <property type="protein sequence ID" value="KAG5672499.1"/>
    <property type="molecule type" value="Genomic_DNA"/>
</dbReference>
<accession>A0A9J6BSQ1</accession>
<feature type="region of interest" description="Disordered" evidence="2">
    <location>
        <begin position="221"/>
        <end position="240"/>
    </location>
</feature>
<gene>
    <name evidence="4" type="ORF">PVAND_002623</name>
</gene>
<dbReference type="Gene3D" id="3.10.110.10">
    <property type="entry name" value="Ubiquitin Conjugating Enzyme"/>
    <property type="match status" value="1"/>
</dbReference>
<dbReference type="InterPro" id="IPR006575">
    <property type="entry name" value="RWD_dom"/>
</dbReference>
<dbReference type="SUPFAM" id="SSF54495">
    <property type="entry name" value="UBC-like"/>
    <property type="match status" value="1"/>
</dbReference>
<dbReference type="Pfam" id="PF05773">
    <property type="entry name" value="RWD"/>
    <property type="match status" value="1"/>
</dbReference>
<reference evidence="4" key="1">
    <citation type="submission" date="2021-03" db="EMBL/GenBank/DDBJ databases">
        <title>Chromosome level genome of the anhydrobiotic midge Polypedilum vanderplanki.</title>
        <authorList>
            <person name="Yoshida Y."/>
            <person name="Kikawada T."/>
            <person name="Gusev O."/>
        </authorList>
    </citation>
    <scope>NUCLEOTIDE SEQUENCE</scope>
    <source>
        <strain evidence="4">NIAS01</strain>
        <tissue evidence="4">Whole body or cell culture</tissue>
    </source>
</reference>
<keyword evidence="1" id="KW-0175">Coiled coil</keyword>